<gene>
    <name evidence="1" type="ORF">DPMN_066458</name>
</gene>
<organism evidence="1 2">
    <name type="scientific">Dreissena polymorpha</name>
    <name type="common">Zebra mussel</name>
    <name type="synonym">Mytilus polymorpha</name>
    <dbReference type="NCBI Taxonomy" id="45954"/>
    <lineage>
        <taxon>Eukaryota</taxon>
        <taxon>Metazoa</taxon>
        <taxon>Spiralia</taxon>
        <taxon>Lophotrochozoa</taxon>
        <taxon>Mollusca</taxon>
        <taxon>Bivalvia</taxon>
        <taxon>Autobranchia</taxon>
        <taxon>Heteroconchia</taxon>
        <taxon>Euheterodonta</taxon>
        <taxon>Imparidentia</taxon>
        <taxon>Neoheterodontei</taxon>
        <taxon>Myida</taxon>
        <taxon>Dreissenoidea</taxon>
        <taxon>Dreissenidae</taxon>
        <taxon>Dreissena</taxon>
    </lineage>
</organism>
<name>A0A9D3YTJ0_DREPO</name>
<accession>A0A9D3YTJ0</accession>
<sequence length="84" mass="9290">MDVLQDTKVLSAFMNAKTNGMVLHVRKFVVIVKTRCHVTNCPAYALGHVDPDITGRCALKHVMSVSLETIVQQHVENVMACVII</sequence>
<dbReference type="EMBL" id="JAIWYP010000014">
    <property type="protein sequence ID" value="KAH3707063.1"/>
    <property type="molecule type" value="Genomic_DNA"/>
</dbReference>
<dbReference type="AlphaFoldDB" id="A0A9D3YTJ0"/>
<keyword evidence="2" id="KW-1185">Reference proteome</keyword>
<dbReference type="Proteomes" id="UP000828390">
    <property type="component" value="Unassembled WGS sequence"/>
</dbReference>
<reference evidence="1" key="2">
    <citation type="submission" date="2020-11" db="EMBL/GenBank/DDBJ databases">
        <authorList>
            <person name="McCartney M.A."/>
            <person name="Auch B."/>
            <person name="Kono T."/>
            <person name="Mallez S."/>
            <person name="Becker A."/>
            <person name="Gohl D.M."/>
            <person name="Silverstein K.A.T."/>
            <person name="Koren S."/>
            <person name="Bechman K.B."/>
            <person name="Herman A."/>
            <person name="Abrahante J.E."/>
            <person name="Garbe J."/>
        </authorList>
    </citation>
    <scope>NUCLEOTIDE SEQUENCE</scope>
    <source>
        <strain evidence="1">Duluth1</strain>
        <tissue evidence="1">Whole animal</tissue>
    </source>
</reference>
<protein>
    <submittedName>
        <fullName evidence="1">Uncharacterized protein</fullName>
    </submittedName>
</protein>
<evidence type="ECO:0000313" key="2">
    <source>
        <dbReference type="Proteomes" id="UP000828390"/>
    </source>
</evidence>
<evidence type="ECO:0000313" key="1">
    <source>
        <dbReference type="EMBL" id="KAH3707063.1"/>
    </source>
</evidence>
<comment type="caution">
    <text evidence="1">The sequence shown here is derived from an EMBL/GenBank/DDBJ whole genome shotgun (WGS) entry which is preliminary data.</text>
</comment>
<reference evidence="1" key="1">
    <citation type="journal article" date="2019" name="bioRxiv">
        <title>The Genome of the Zebra Mussel, Dreissena polymorpha: A Resource for Invasive Species Research.</title>
        <authorList>
            <person name="McCartney M.A."/>
            <person name="Auch B."/>
            <person name="Kono T."/>
            <person name="Mallez S."/>
            <person name="Zhang Y."/>
            <person name="Obille A."/>
            <person name="Becker A."/>
            <person name="Abrahante J.E."/>
            <person name="Garbe J."/>
            <person name="Badalamenti J.P."/>
            <person name="Herman A."/>
            <person name="Mangelson H."/>
            <person name="Liachko I."/>
            <person name="Sullivan S."/>
            <person name="Sone E.D."/>
            <person name="Koren S."/>
            <person name="Silverstein K.A.T."/>
            <person name="Beckman K.B."/>
            <person name="Gohl D.M."/>
        </authorList>
    </citation>
    <scope>NUCLEOTIDE SEQUENCE</scope>
    <source>
        <strain evidence="1">Duluth1</strain>
        <tissue evidence="1">Whole animal</tissue>
    </source>
</reference>
<proteinExistence type="predicted"/>